<comment type="caution">
    <text evidence="2">The sequence shown here is derived from an EMBL/GenBank/DDBJ whole genome shotgun (WGS) entry which is preliminary data.</text>
</comment>
<keyword evidence="1" id="KW-1133">Transmembrane helix</keyword>
<evidence type="ECO:0000313" key="3">
    <source>
        <dbReference type="Proteomes" id="UP000094296"/>
    </source>
</evidence>
<dbReference type="Pfam" id="PF16800">
    <property type="entry name" value="Endopep_inhib"/>
    <property type="match status" value="1"/>
</dbReference>
<dbReference type="STRING" id="766136.BHF68_11480"/>
<proteinExistence type="predicted"/>
<protein>
    <submittedName>
        <fullName evidence="2">Uncharacterized protein</fullName>
    </submittedName>
</protein>
<accession>A0A1E5FYT0</accession>
<evidence type="ECO:0000256" key="1">
    <source>
        <dbReference type="SAM" id="Phobius"/>
    </source>
</evidence>
<feature type="transmembrane region" description="Helical" evidence="1">
    <location>
        <begin position="12"/>
        <end position="30"/>
    </location>
</feature>
<evidence type="ECO:0000313" key="2">
    <source>
        <dbReference type="EMBL" id="OEF95720.1"/>
    </source>
</evidence>
<gene>
    <name evidence="2" type="ORF">BHF68_11480</name>
</gene>
<dbReference type="OrthoDB" id="5471167at2"/>
<keyword evidence="1" id="KW-0812">Transmembrane</keyword>
<dbReference type="InterPro" id="IPR053749">
    <property type="entry name" value="TA_system-associated_sf"/>
</dbReference>
<dbReference type="EMBL" id="MIJE01000035">
    <property type="protein sequence ID" value="OEF95720.1"/>
    <property type="molecule type" value="Genomic_DNA"/>
</dbReference>
<reference evidence="2 3" key="1">
    <citation type="submission" date="2016-09" db="EMBL/GenBank/DDBJ databases">
        <title>Draft genome sequence for the type strain of Desulfuribacillus alkaliarsenatis AHT28, an obligately anaerobic, sulfidogenic bacterium isolated from Russian soda lake sediments.</title>
        <authorList>
            <person name="Abin C.A."/>
            <person name="Hollibaugh J.T."/>
        </authorList>
    </citation>
    <scope>NUCLEOTIDE SEQUENCE [LARGE SCALE GENOMIC DNA]</scope>
    <source>
        <strain evidence="2 3">AHT28</strain>
    </source>
</reference>
<keyword evidence="3" id="KW-1185">Reference proteome</keyword>
<sequence length="310" mass="35968">MSIIDMKRRIVYLTIIAMLSIALGLLYSNYKSLQQTISNYDETEMKDSVDGLSRGNADEVQRKEFTDDMNRSGLFGNDSEALLSEFRAITLAEWQLRSYPYTANEIVKDLVVRTDLIPYESVPGGSMFFDPDKVILLTHNWAVAYFEDGHIHGFLLLKYGIDQRNQLTWTVIDSWIPQGIDYESKLLTDKEVVRLISEASERHWSTMFDYDDAEEELLAYLQEVYTVEVSQQLLASYNFKTLEGRLFFENGKQGTLYAWHQAEAALLYHKQDRALYSVTVPVGDGYYEEKQIELVYLLNRGWRVNTIIDY</sequence>
<dbReference type="Gene3D" id="3.10.450.420">
    <property type="match status" value="1"/>
</dbReference>
<dbReference type="AlphaFoldDB" id="A0A1E5FYT0"/>
<keyword evidence="1" id="KW-0472">Membrane</keyword>
<name>A0A1E5FYT0_9FIRM</name>
<organism evidence="2 3">
    <name type="scientific">Desulfuribacillus alkaliarsenatis</name>
    <dbReference type="NCBI Taxonomy" id="766136"/>
    <lineage>
        <taxon>Bacteria</taxon>
        <taxon>Bacillati</taxon>
        <taxon>Bacillota</taxon>
        <taxon>Desulfuribacillia</taxon>
        <taxon>Desulfuribacillales</taxon>
        <taxon>Desulfuribacillaceae</taxon>
        <taxon>Desulfuribacillus</taxon>
    </lineage>
</organism>
<dbReference type="RefSeq" id="WP_141706302.1">
    <property type="nucleotide sequence ID" value="NZ_MIJE01000035.1"/>
</dbReference>
<dbReference type="InterPro" id="IPR031841">
    <property type="entry name" value="Endopep_inhib"/>
</dbReference>
<dbReference type="Proteomes" id="UP000094296">
    <property type="component" value="Unassembled WGS sequence"/>
</dbReference>